<proteinExistence type="inferred from homology"/>
<dbReference type="STRING" id="5599.A0A177DJI1"/>
<dbReference type="VEuPathDB" id="FungiDB:CC77DRAFT_1021848"/>
<dbReference type="SUPFAM" id="SSF52499">
    <property type="entry name" value="Isochorismatase-like hydrolases"/>
    <property type="match status" value="1"/>
</dbReference>
<dbReference type="KEGG" id="aalt:CC77DRAFT_1021848"/>
<dbReference type="Pfam" id="PF00857">
    <property type="entry name" value="Isochorismatase"/>
    <property type="match status" value="1"/>
</dbReference>
<dbReference type="AlphaFoldDB" id="A0A177DJI1"/>
<reference evidence="4 5" key="1">
    <citation type="submission" date="2016-05" db="EMBL/GenBank/DDBJ databases">
        <title>Comparative analysis of secretome profiles of manganese(II)-oxidizing ascomycete fungi.</title>
        <authorList>
            <consortium name="DOE Joint Genome Institute"/>
            <person name="Zeiner C.A."/>
            <person name="Purvine S.O."/>
            <person name="Zink E.M."/>
            <person name="Wu S."/>
            <person name="Pasa-Tolic L."/>
            <person name="Chaput D.L."/>
            <person name="Haridas S."/>
            <person name="Grigoriev I.V."/>
            <person name="Santelli C.M."/>
            <person name="Hansel C.M."/>
        </authorList>
    </citation>
    <scope>NUCLEOTIDE SEQUENCE [LARGE SCALE GENOMIC DNA]</scope>
    <source>
        <strain evidence="4 5">SRC1lrK2f</strain>
    </source>
</reference>
<dbReference type="OMA" id="WHKSNAL"/>
<evidence type="ECO:0000256" key="2">
    <source>
        <dbReference type="ARBA" id="ARBA00022801"/>
    </source>
</evidence>
<name>A0A177DJI1_ALTAL</name>
<dbReference type="PANTHER" id="PTHR43540:SF6">
    <property type="entry name" value="ISOCHORISMATASE-LIKE DOMAIN-CONTAINING PROTEIN"/>
    <property type="match status" value="1"/>
</dbReference>
<evidence type="ECO:0000313" key="4">
    <source>
        <dbReference type="EMBL" id="OAG19009.1"/>
    </source>
</evidence>
<dbReference type="Proteomes" id="UP000077248">
    <property type="component" value="Unassembled WGS sequence"/>
</dbReference>
<dbReference type="PANTHER" id="PTHR43540">
    <property type="entry name" value="PEROXYUREIDOACRYLATE/UREIDOACRYLATE AMIDOHYDROLASE-RELATED"/>
    <property type="match status" value="1"/>
</dbReference>
<evidence type="ECO:0000313" key="5">
    <source>
        <dbReference type="Proteomes" id="UP000077248"/>
    </source>
</evidence>
<dbReference type="Gene3D" id="3.40.50.850">
    <property type="entry name" value="Isochorismatase-like"/>
    <property type="match status" value="1"/>
</dbReference>
<dbReference type="CDD" id="cd00431">
    <property type="entry name" value="cysteine_hydrolases"/>
    <property type="match status" value="1"/>
</dbReference>
<organism evidence="4 5">
    <name type="scientific">Alternaria alternata</name>
    <name type="common">Alternaria rot fungus</name>
    <name type="synonym">Torula alternata</name>
    <dbReference type="NCBI Taxonomy" id="5599"/>
    <lineage>
        <taxon>Eukaryota</taxon>
        <taxon>Fungi</taxon>
        <taxon>Dikarya</taxon>
        <taxon>Ascomycota</taxon>
        <taxon>Pezizomycotina</taxon>
        <taxon>Dothideomycetes</taxon>
        <taxon>Pleosporomycetidae</taxon>
        <taxon>Pleosporales</taxon>
        <taxon>Pleosporineae</taxon>
        <taxon>Pleosporaceae</taxon>
        <taxon>Alternaria</taxon>
        <taxon>Alternaria sect. Alternaria</taxon>
        <taxon>Alternaria alternata complex</taxon>
    </lineage>
</organism>
<evidence type="ECO:0000256" key="1">
    <source>
        <dbReference type="ARBA" id="ARBA00006336"/>
    </source>
</evidence>
<dbReference type="InterPro" id="IPR050272">
    <property type="entry name" value="Isochorismatase-like_hydrls"/>
</dbReference>
<evidence type="ECO:0000259" key="3">
    <source>
        <dbReference type="Pfam" id="PF00857"/>
    </source>
</evidence>
<comment type="similarity">
    <text evidence="1">Belongs to the isochorismatase family.</text>
</comment>
<dbReference type="InterPro" id="IPR036380">
    <property type="entry name" value="Isochorismatase-like_sf"/>
</dbReference>
<dbReference type="InterPro" id="IPR000868">
    <property type="entry name" value="Isochorismatase-like_dom"/>
</dbReference>
<keyword evidence="5" id="KW-1185">Reference proteome</keyword>
<dbReference type="GeneID" id="29110939"/>
<dbReference type="RefSeq" id="XP_018384430.1">
    <property type="nucleotide sequence ID" value="XM_018525345.1"/>
</dbReference>
<feature type="domain" description="Isochorismatase-like" evidence="3">
    <location>
        <begin position="9"/>
        <end position="189"/>
    </location>
</feature>
<sequence length="204" mass="22786">MFQFDSSPALIVVDMQNGFCHKDGSFARLGIPTDPRTIVPRINELLSEFRATGLPVYFLKTGYKADYSDRRGRDRHDRLEQFQGLLRGSWDADILEELTPEAADNVINKTRNSCFFRTSLETTLRERGVDHVVLTGVGTDVCVETTARDAYQLDFAVTTISDATWACNESDHLAALHALRNFGGTASTSDVIEALEKLRNSDHV</sequence>
<gene>
    <name evidence="4" type="ORF">CC77DRAFT_1021848</name>
</gene>
<dbReference type="GO" id="GO:0016787">
    <property type="term" value="F:hydrolase activity"/>
    <property type="evidence" value="ECO:0007669"/>
    <property type="project" value="UniProtKB-KW"/>
</dbReference>
<keyword evidence="2 4" id="KW-0378">Hydrolase</keyword>
<protein>
    <submittedName>
        <fullName evidence="4">Isochorismatase hydrolase</fullName>
    </submittedName>
</protein>
<accession>A0A177DJI1</accession>
<dbReference type="EMBL" id="KV441482">
    <property type="protein sequence ID" value="OAG19009.1"/>
    <property type="molecule type" value="Genomic_DNA"/>
</dbReference>